<evidence type="ECO:0000313" key="2">
    <source>
        <dbReference type="EMBL" id="MDD0837856.1"/>
    </source>
</evidence>
<keyword evidence="3" id="KW-1185">Reference proteome</keyword>
<dbReference type="Pfam" id="PF24240">
    <property type="entry name" value="DUF7448"/>
    <property type="match status" value="1"/>
</dbReference>
<evidence type="ECO:0000313" key="3">
    <source>
        <dbReference type="Proteomes" id="UP001528673"/>
    </source>
</evidence>
<comment type="caution">
    <text evidence="2">The sequence shown here is derived from an EMBL/GenBank/DDBJ whole genome shotgun (WGS) entry which is preliminary data.</text>
</comment>
<dbReference type="InterPro" id="IPR055871">
    <property type="entry name" value="DUF7448"/>
</dbReference>
<evidence type="ECO:0000259" key="1">
    <source>
        <dbReference type="Pfam" id="PF24240"/>
    </source>
</evidence>
<proteinExistence type="predicted"/>
<reference evidence="2 3" key="1">
    <citation type="submission" date="2023-02" db="EMBL/GenBank/DDBJ databases">
        <title>Bacterial whole genomic sequence of Curvibacter sp. HBC61.</title>
        <authorList>
            <person name="Le V."/>
            <person name="Ko S.-R."/>
            <person name="Ahn C.-Y."/>
            <person name="Oh H.-M."/>
        </authorList>
    </citation>
    <scope>NUCLEOTIDE SEQUENCE [LARGE SCALE GENOMIC DNA]</scope>
    <source>
        <strain evidence="2 3">HBC61</strain>
    </source>
</reference>
<feature type="domain" description="DUF7448" evidence="1">
    <location>
        <begin position="23"/>
        <end position="124"/>
    </location>
</feature>
<organism evidence="2 3">
    <name type="scientific">Curvibacter cyanobacteriorum</name>
    <dbReference type="NCBI Taxonomy" id="3026422"/>
    <lineage>
        <taxon>Bacteria</taxon>
        <taxon>Pseudomonadati</taxon>
        <taxon>Pseudomonadota</taxon>
        <taxon>Betaproteobacteria</taxon>
        <taxon>Burkholderiales</taxon>
        <taxon>Comamonadaceae</taxon>
        <taxon>Curvibacter</taxon>
    </lineage>
</organism>
<accession>A0ABT5MUY1</accession>
<protein>
    <recommendedName>
        <fullName evidence="1">DUF7448 domain-containing protein</fullName>
    </recommendedName>
</protein>
<dbReference type="RefSeq" id="WP_273949155.1">
    <property type="nucleotide sequence ID" value="NZ_JAQSIP010000002.1"/>
</dbReference>
<dbReference type="Proteomes" id="UP001528673">
    <property type="component" value="Unassembled WGS sequence"/>
</dbReference>
<gene>
    <name evidence="2" type="ORF">PSQ40_04660</name>
</gene>
<dbReference type="EMBL" id="JAQSIP010000002">
    <property type="protein sequence ID" value="MDD0837856.1"/>
    <property type="molecule type" value="Genomic_DNA"/>
</dbReference>
<name>A0ABT5MUY1_9BURK</name>
<sequence length="128" mass="14208">MTYVKAKFEDLKGLTLKSISGKAGDSEVAFETVGGRRFVLHHFQDCCETVEVESVTGDLADLIGHPILIAEESSSGENPEGVVVEDQQYGSFTWTFYKLATIKGYVDIRWYGSSNGYYSESVDFNEIT</sequence>